<name>A0ABU1J1K9_9BACL</name>
<reference evidence="3 4" key="1">
    <citation type="submission" date="2023-07" db="EMBL/GenBank/DDBJ databases">
        <title>Genomic Encyclopedia of Type Strains, Phase IV (KMG-IV): sequencing the most valuable type-strain genomes for metagenomic binning, comparative biology and taxonomic classification.</title>
        <authorList>
            <person name="Goeker M."/>
        </authorList>
    </citation>
    <scope>NUCLEOTIDE SEQUENCE [LARGE SCALE GENOMIC DNA]</scope>
    <source>
        <strain evidence="3 4">DSM 22170</strain>
    </source>
</reference>
<evidence type="ECO:0000256" key="1">
    <source>
        <dbReference type="ARBA" id="ARBA00038240"/>
    </source>
</evidence>
<sequence length="352" mass="39846">MEREAIDSMEQLADHFFPSGNWHMVEGKGGMNNTTMFIDHASERYVLRRYETHREPEKVRYEHEVLAALPEVLDGLSIPKPVRDRHGDTIYVTAAGSAEASNGRLAALFHYMDGSNPELVTDEQLIHFGQTVGRLSEALAQIDIDLHPVYPPYYRLGQSYPLCSPGRLEAFCANPPEDFAEIRETLNRIGERLGEQLVRIARLASLPHQLIHGDLNASNMLQSQDGEITAILDFEFVTRDLRAMEPAVCLSDMLGSMEWSAEEERRCTAFLKGYASIVTLTEAEAVRLPLLILLRRMDVFMHFLSRYFEGIDQADVVIAQAKRLDEGLNWYKQSGPLLKAVSRRVFGYDTNS</sequence>
<dbReference type="GO" id="GO:0016301">
    <property type="term" value="F:kinase activity"/>
    <property type="evidence" value="ECO:0007669"/>
    <property type="project" value="UniProtKB-KW"/>
</dbReference>
<dbReference type="InterPro" id="IPR002575">
    <property type="entry name" value="Aminoglycoside_PTrfase"/>
</dbReference>
<evidence type="ECO:0000313" key="4">
    <source>
        <dbReference type="Proteomes" id="UP001185028"/>
    </source>
</evidence>
<dbReference type="RefSeq" id="WP_188776579.1">
    <property type="nucleotide sequence ID" value="NZ_BMMB01000007.1"/>
</dbReference>
<gene>
    <name evidence="3" type="ORF">JOC58_003019</name>
</gene>
<dbReference type="InterPro" id="IPR000719">
    <property type="entry name" value="Prot_kinase_dom"/>
</dbReference>
<dbReference type="Gene3D" id="3.90.1200.10">
    <property type="match status" value="1"/>
</dbReference>
<dbReference type="Gene3D" id="3.30.200.20">
    <property type="entry name" value="Phosphorylase Kinase, domain 1"/>
    <property type="match status" value="1"/>
</dbReference>
<dbReference type="InterPro" id="IPR050249">
    <property type="entry name" value="Pseudomonas-type_ThrB"/>
</dbReference>
<dbReference type="Proteomes" id="UP001185028">
    <property type="component" value="Unassembled WGS sequence"/>
</dbReference>
<dbReference type="PROSITE" id="PS50011">
    <property type="entry name" value="PROTEIN_KINASE_DOM"/>
    <property type="match status" value="1"/>
</dbReference>
<evidence type="ECO:0000259" key="2">
    <source>
        <dbReference type="PROSITE" id="PS50011"/>
    </source>
</evidence>
<keyword evidence="4" id="KW-1185">Reference proteome</keyword>
<keyword evidence="3" id="KW-0418">Kinase</keyword>
<accession>A0ABU1J1K9</accession>
<dbReference type="Pfam" id="PF01636">
    <property type="entry name" value="APH"/>
    <property type="match status" value="1"/>
</dbReference>
<dbReference type="PANTHER" id="PTHR21064:SF6">
    <property type="entry name" value="AMINOGLYCOSIDE PHOSPHOTRANSFERASE DOMAIN-CONTAINING PROTEIN"/>
    <property type="match status" value="1"/>
</dbReference>
<keyword evidence="3" id="KW-0808">Transferase</keyword>
<organism evidence="3 4">
    <name type="scientific">Paenibacillus hunanensis</name>
    <dbReference type="NCBI Taxonomy" id="539262"/>
    <lineage>
        <taxon>Bacteria</taxon>
        <taxon>Bacillati</taxon>
        <taxon>Bacillota</taxon>
        <taxon>Bacilli</taxon>
        <taxon>Bacillales</taxon>
        <taxon>Paenibacillaceae</taxon>
        <taxon>Paenibacillus</taxon>
    </lineage>
</organism>
<comment type="caution">
    <text evidence="3">The sequence shown here is derived from an EMBL/GenBank/DDBJ whole genome shotgun (WGS) entry which is preliminary data.</text>
</comment>
<dbReference type="SUPFAM" id="SSF56112">
    <property type="entry name" value="Protein kinase-like (PK-like)"/>
    <property type="match status" value="1"/>
</dbReference>
<dbReference type="InterPro" id="IPR011009">
    <property type="entry name" value="Kinase-like_dom_sf"/>
</dbReference>
<feature type="domain" description="Protein kinase" evidence="2">
    <location>
        <begin position="20"/>
        <end position="352"/>
    </location>
</feature>
<proteinExistence type="inferred from homology"/>
<dbReference type="EMBL" id="JAVDQH010000012">
    <property type="protein sequence ID" value="MDR6245120.1"/>
    <property type="molecule type" value="Genomic_DNA"/>
</dbReference>
<evidence type="ECO:0000313" key="3">
    <source>
        <dbReference type="EMBL" id="MDR6245120.1"/>
    </source>
</evidence>
<dbReference type="PANTHER" id="PTHR21064">
    <property type="entry name" value="AMINOGLYCOSIDE PHOSPHOTRANSFERASE DOMAIN-CONTAINING PROTEIN-RELATED"/>
    <property type="match status" value="1"/>
</dbReference>
<protein>
    <submittedName>
        <fullName evidence="3">Ser/Thr protein kinase RdoA (MazF antagonist)</fullName>
    </submittedName>
</protein>
<comment type="similarity">
    <text evidence="1">Belongs to the pseudomonas-type ThrB family.</text>
</comment>